<keyword evidence="2" id="KW-0560">Oxidoreductase</keyword>
<protein>
    <submittedName>
        <fullName evidence="4">Nitroreductase</fullName>
    </submittedName>
</protein>
<gene>
    <name evidence="4" type="ordered locus">Thein_1078</name>
</gene>
<dbReference type="Proteomes" id="UP000006793">
    <property type="component" value="Chromosome"/>
</dbReference>
<dbReference type="Pfam" id="PF00881">
    <property type="entry name" value="Nitroreductase"/>
    <property type="match status" value="1"/>
</dbReference>
<reference evidence="4 5" key="2">
    <citation type="journal article" date="2012" name="Stand. Genomic Sci.">
        <title>Complete genome sequence of the thermophilic sulfate-reducing ocean bacterium Thermodesulfatator indicus type strain (CIR29812(T)).</title>
        <authorList>
            <person name="Anderson I."/>
            <person name="Saunders E."/>
            <person name="Lapidus A."/>
            <person name="Nolan M."/>
            <person name="Lucas S."/>
            <person name="Tice H."/>
            <person name="Del Rio T.G."/>
            <person name="Cheng J.F."/>
            <person name="Han C."/>
            <person name="Tapia R."/>
            <person name="Goodwin L.A."/>
            <person name="Pitluck S."/>
            <person name="Liolios K."/>
            <person name="Mavromatis K."/>
            <person name="Pagani I."/>
            <person name="Ivanova N."/>
            <person name="Mikhailova N."/>
            <person name="Pati A."/>
            <person name="Chen A."/>
            <person name="Palaniappan K."/>
            <person name="Land M."/>
            <person name="Hauser L."/>
            <person name="Jeffries C.D."/>
            <person name="Chang Y.J."/>
            <person name="Brambilla E.M."/>
            <person name="Rohde M."/>
            <person name="Spring S."/>
            <person name="Goker M."/>
            <person name="Detter J.C."/>
            <person name="Woyke T."/>
            <person name="Bristow J."/>
            <person name="Eisen J.A."/>
            <person name="Markowitz V."/>
            <person name="Hugenholtz P."/>
            <person name="Kyrpides N.C."/>
            <person name="Klenk H.P."/>
        </authorList>
    </citation>
    <scope>NUCLEOTIDE SEQUENCE [LARGE SCALE GENOMIC DNA]</scope>
    <source>
        <strain evidence="5">DSM 15286 / JCM 11887 / CIR29812</strain>
    </source>
</reference>
<evidence type="ECO:0000313" key="5">
    <source>
        <dbReference type="Proteomes" id="UP000006793"/>
    </source>
</evidence>
<feature type="domain" description="Nitroreductase" evidence="3">
    <location>
        <begin position="11"/>
        <end position="151"/>
    </location>
</feature>
<dbReference type="EMBL" id="CP002683">
    <property type="protein sequence ID" value="AEH44949.1"/>
    <property type="molecule type" value="Genomic_DNA"/>
</dbReference>
<reference evidence="5" key="1">
    <citation type="submission" date="2011-04" db="EMBL/GenBank/DDBJ databases">
        <title>The complete genome of Thermodesulfatator indicus DSM 15286.</title>
        <authorList>
            <person name="Lucas S."/>
            <person name="Copeland A."/>
            <person name="Lapidus A."/>
            <person name="Bruce D."/>
            <person name="Goodwin L."/>
            <person name="Pitluck S."/>
            <person name="Peters L."/>
            <person name="Kyrpides N."/>
            <person name="Mavromatis K."/>
            <person name="Pagani I."/>
            <person name="Ivanova N."/>
            <person name="Saunders L."/>
            <person name="Detter J.C."/>
            <person name="Tapia R."/>
            <person name="Han C."/>
            <person name="Land M."/>
            <person name="Hauser L."/>
            <person name="Markowitz V."/>
            <person name="Cheng J.-F."/>
            <person name="Hugenholtz P."/>
            <person name="Woyke T."/>
            <person name="Wu D."/>
            <person name="Spring S."/>
            <person name="Schroeder M."/>
            <person name="Brambilla E."/>
            <person name="Klenk H.-P."/>
            <person name="Eisen J.A."/>
        </authorList>
    </citation>
    <scope>NUCLEOTIDE SEQUENCE [LARGE SCALE GENOMIC DNA]</scope>
    <source>
        <strain evidence="5">DSM 15286 / JCM 11887 / CIR29812</strain>
    </source>
</reference>
<dbReference type="PANTHER" id="PTHR43673:SF10">
    <property type="entry name" value="NADH DEHYDROGENASE_NAD(P)H NITROREDUCTASE XCC3605-RELATED"/>
    <property type="match status" value="1"/>
</dbReference>
<sequence length="193" mass="21827">MNLEDLILKCRSYRRFDENYSIKKEELLYFIKLARLAASAGNLQPLKYILSCEKDVNQKIFSCLRWAAYLKDWPGPAKGERPTAYIVVLGDKDIAQVFGVDAGLATQNILLGAVEKGLGGCIIASLDRETLRENLNIPPRFEMLHVIALGKPAEKVVIEDIPPGGDIKYFRDDEDIHHVPKRPLEELILDIYC</sequence>
<keyword evidence="5" id="KW-1185">Reference proteome</keyword>
<name>F8ADY4_THEID</name>
<dbReference type="STRING" id="667014.Thein_1078"/>
<dbReference type="KEGG" id="tid:Thein_1078"/>
<dbReference type="PANTHER" id="PTHR43673">
    <property type="entry name" value="NAD(P)H NITROREDUCTASE YDGI-RELATED"/>
    <property type="match status" value="1"/>
</dbReference>
<dbReference type="PATRIC" id="fig|667014.3.peg.1107"/>
<dbReference type="InterPro" id="IPR029479">
    <property type="entry name" value="Nitroreductase"/>
</dbReference>
<proteinExistence type="inferred from homology"/>
<dbReference type="InterPro" id="IPR000415">
    <property type="entry name" value="Nitroreductase-like"/>
</dbReference>
<evidence type="ECO:0000256" key="1">
    <source>
        <dbReference type="ARBA" id="ARBA00007118"/>
    </source>
</evidence>
<dbReference type="SUPFAM" id="SSF55469">
    <property type="entry name" value="FMN-dependent nitroreductase-like"/>
    <property type="match status" value="1"/>
</dbReference>
<dbReference type="eggNOG" id="COG0778">
    <property type="taxonomic scope" value="Bacteria"/>
</dbReference>
<evidence type="ECO:0000259" key="3">
    <source>
        <dbReference type="Pfam" id="PF00881"/>
    </source>
</evidence>
<dbReference type="PaxDb" id="667014-Thein_1078"/>
<dbReference type="InterPro" id="IPR023312">
    <property type="entry name" value="Put_nitroreductase_C_bac"/>
</dbReference>
<dbReference type="OrthoDB" id="9804207at2"/>
<dbReference type="Gene3D" id="2.20.180.10">
    <property type="entry name" value="putative fmn-dependent nitroreductase like domains"/>
    <property type="match status" value="1"/>
</dbReference>
<dbReference type="RefSeq" id="WP_013907691.1">
    <property type="nucleotide sequence ID" value="NC_015681.1"/>
</dbReference>
<dbReference type="GO" id="GO:0016491">
    <property type="term" value="F:oxidoreductase activity"/>
    <property type="evidence" value="ECO:0007669"/>
    <property type="project" value="UniProtKB-KW"/>
</dbReference>
<evidence type="ECO:0000256" key="2">
    <source>
        <dbReference type="ARBA" id="ARBA00023002"/>
    </source>
</evidence>
<dbReference type="AlphaFoldDB" id="F8ADY4"/>
<dbReference type="HOGENOM" id="CLU_070764_8_0_0"/>
<dbReference type="InParanoid" id="F8ADY4"/>
<comment type="similarity">
    <text evidence="1">Belongs to the nitroreductase family.</text>
</comment>
<evidence type="ECO:0000313" key="4">
    <source>
        <dbReference type="EMBL" id="AEH44949.1"/>
    </source>
</evidence>
<organism evidence="4 5">
    <name type="scientific">Thermodesulfatator indicus (strain DSM 15286 / JCM 11887 / CIR29812)</name>
    <dbReference type="NCBI Taxonomy" id="667014"/>
    <lineage>
        <taxon>Bacteria</taxon>
        <taxon>Pseudomonadati</taxon>
        <taxon>Thermodesulfobacteriota</taxon>
        <taxon>Thermodesulfobacteria</taxon>
        <taxon>Thermodesulfobacteriales</taxon>
        <taxon>Thermodesulfatatoraceae</taxon>
        <taxon>Thermodesulfatator</taxon>
    </lineage>
</organism>
<dbReference type="Gene3D" id="3.40.109.10">
    <property type="entry name" value="NADH Oxidase"/>
    <property type="match status" value="1"/>
</dbReference>
<accession>F8ADY4</accession>